<evidence type="ECO:0000313" key="2">
    <source>
        <dbReference type="Proteomes" id="UP000316665"/>
    </source>
</evidence>
<dbReference type="EMBL" id="CP041185">
    <property type="protein sequence ID" value="QDG70214.1"/>
    <property type="molecule type" value="Genomic_DNA"/>
</dbReference>
<dbReference type="KEGG" id="jas:FJQ89_07145"/>
<sequence>MKKIFRAHRLSELHEQQGILVNPYLKIARQPRDTSGELHRLADAWFEQQFDLGFRSKTLFGSGNRSEAEHYCDEEHVLISIEPIDDYVLCYSPKCRDMFDHFQRVGRHPWQQDFVWQEMKSLQYQLVNNTSWDAAATSNCEIMMYAQKFKYRRED</sequence>
<dbReference type="RefSeq" id="WP_141169645.1">
    <property type="nucleotide sequence ID" value="NZ_CP041185.1"/>
</dbReference>
<proteinExistence type="predicted"/>
<name>A0A4Y6RCJ4_9BURK</name>
<organism evidence="1 2">
    <name type="scientific">Janthinobacterium tructae</name>
    <dbReference type="NCBI Taxonomy" id="2590869"/>
    <lineage>
        <taxon>Bacteria</taxon>
        <taxon>Pseudomonadati</taxon>
        <taxon>Pseudomonadota</taxon>
        <taxon>Betaproteobacteria</taxon>
        <taxon>Burkholderiales</taxon>
        <taxon>Oxalobacteraceae</taxon>
        <taxon>Janthinobacterium</taxon>
    </lineage>
</organism>
<keyword evidence="2" id="KW-1185">Reference proteome</keyword>
<reference evidence="1 2" key="1">
    <citation type="submission" date="2019-06" db="EMBL/GenBank/DDBJ databases">
        <title>Complete genome sequence of Janthinobacterium sp. SNU WT3 isolated from diseased rainbow trout.</title>
        <authorList>
            <person name="Oh W.T."/>
            <person name="Park S.C."/>
        </authorList>
    </citation>
    <scope>NUCLEOTIDE SEQUENCE [LARGE SCALE GENOMIC DNA]</scope>
    <source>
        <strain evidence="1 2">SNU WT3</strain>
    </source>
</reference>
<accession>A0A4Y6RCJ4</accession>
<dbReference type="OrthoDB" id="9789585at2"/>
<dbReference type="AlphaFoldDB" id="A0A4Y6RCJ4"/>
<gene>
    <name evidence="1" type="ORF">FJQ89_07145</name>
</gene>
<dbReference type="Proteomes" id="UP000316665">
    <property type="component" value="Chromosome"/>
</dbReference>
<protein>
    <submittedName>
        <fullName evidence="1">Uncharacterized protein</fullName>
    </submittedName>
</protein>
<evidence type="ECO:0000313" key="1">
    <source>
        <dbReference type="EMBL" id="QDG70214.1"/>
    </source>
</evidence>